<feature type="transmembrane region" description="Helical" evidence="8">
    <location>
        <begin position="274"/>
        <end position="293"/>
    </location>
</feature>
<evidence type="ECO:0000256" key="8">
    <source>
        <dbReference type="SAM" id="Phobius"/>
    </source>
</evidence>
<evidence type="ECO:0000256" key="1">
    <source>
        <dbReference type="ARBA" id="ARBA00004651"/>
    </source>
</evidence>
<feature type="transmembrane region" description="Helical" evidence="8">
    <location>
        <begin position="339"/>
        <end position="358"/>
    </location>
</feature>
<dbReference type="InterPro" id="IPR050297">
    <property type="entry name" value="LipidA_mod_glycosyltrf_83"/>
</dbReference>
<dbReference type="GO" id="GO:0005886">
    <property type="term" value="C:plasma membrane"/>
    <property type="evidence" value="ECO:0007669"/>
    <property type="project" value="UniProtKB-SubCell"/>
</dbReference>
<dbReference type="GO" id="GO:0009103">
    <property type="term" value="P:lipopolysaccharide biosynthetic process"/>
    <property type="evidence" value="ECO:0007669"/>
    <property type="project" value="UniProtKB-ARBA"/>
</dbReference>
<evidence type="ECO:0000256" key="2">
    <source>
        <dbReference type="ARBA" id="ARBA00022475"/>
    </source>
</evidence>
<keyword evidence="4" id="KW-0808">Transferase</keyword>
<dbReference type="GO" id="GO:0016763">
    <property type="term" value="F:pentosyltransferase activity"/>
    <property type="evidence" value="ECO:0007669"/>
    <property type="project" value="TreeGrafter"/>
</dbReference>
<dbReference type="Pfam" id="PF13231">
    <property type="entry name" value="PMT_2"/>
    <property type="match status" value="1"/>
</dbReference>
<reference evidence="10" key="1">
    <citation type="journal article" date="2020" name="mSystems">
        <title>Genome- and Community-Level Interaction Insights into Carbon Utilization and Element Cycling Functions of Hydrothermarchaeota in Hydrothermal Sediment.</title>
        <authorList>
            <person name="Zhou Z."/>
            <person name="Liu Y."/>
            <person name="Xu W."/>
            <person name="Pan J."/>
            <person name="Luo Z.H."/>
            <person name="Li M."/>
        </authorList>
    </citation>
    <scope>NUCLEOTIDE SEQUENCE [LARGE SCALE GENOMIC DNA]</scope>
    <source>
        <strain evidence="10">SpSt-374</strain>
    </source>
</reference>
<comment type="subcellular location">
    <subcellularLocation>
        <location evidence="1">Cell membrane</location>
        <topology evidence="1">Multi-pass membrane protein</topology>
    </subcellularLocation>
</comment>
<sequence>MKKHYLFLAGIIALAAVLRWVGLEGKPLWLDEIMTAVFSLGRSYNDMPLNRVFPLRDLSQIFSLNSATSCGEIAGLVASQSTHPPLFFCLMHAWLKARGVATLGDLAGGMRAIASIGGVATCAAIYYLGKAAFSPRIGLIAAALMAVSPFAVYLSQEARHYTLPLLLISLALTVMVIIQKNLENRQSVPLHFWLIWAIINAVGLWTHYFFLLALVAQIGALTFGQLWRRQFSPTLLFCILPFLLFIPWYPVLIEHFNRQETDWFVPFEPSWTDGFAPIFQTITGWVLMVVAFPVENQPLWVAVPAAIVMLGFVVWLVRELISNGDFYWITANPSWSSKIILIFTLIVLGELFIIVYILGKDITSAVRYHFTYYPGVCVLLAAGLAGKNLENKRTLGVVLAVGLLSSMFVVSDLAFQKPYQPAIVAKNMNIEPDLPLMVAVGYDTFQDVALGLSFALEVEKLRPSQEITPTYWGFWDRHDGYHLVWENLAKLPELPTRDKLNLWVVAPGLRRRDYPPQLLLSQGLNCMIDENESYRIGIPYQLYRCGSS</sequence>
<keyword evidence="6 8" id="KW-1133">Transmembrane helix</keyword>
<evidence type="ECO:0000256" key="4">
    <source>
        <dbReference type="ARBA" id="ARBA00022679"/>
    </source>
</evidence>
<evidence type="ECO:0000313" key="10">
    <source>
        <dbReference type="EMBL" id="HGG00252.1"/>
    </source>
</evidence>
<keyword evidence="5 8" id="KW-0812">Transmembrane</keyword>
<protein>
    <recommendedName>
        <fullName evidence="9">Glycosyltransferase RgtA/B/C/D-like domain-containing protein</fullName>
    </recommendedName>
</protein>
<dbReference type="PANTHER" id="PTHR33908:SF11">
    <property type="entry name" value="MEMBRANE PROTEIN"/>
    <property type="match status" value="1"/>
</dbReference>
<evidence type="ECO:0000256" key="7">
    <source>
        <dbReference type="ARBA" id="ARBA00023136"/>
    </source>
</evidence>
<keyword evidence="2" id="KW-1003">Cell membrane</keyword>
<feature type="domain" description="Glycosyltransferase RgtA/B/C/D-like" evidence="9">
    <location>
        <begin position="90"/>
        <end position="249"/>
    </location>
</feature>
<keyword evidence="7 8" id="KW-0472">Membrane</keyword>
<evidence type="ECO:0000256" key="3">
    <source>
        <dbReference type="ARBA" id="ARBA00022676"/>
    </source>
</evidence>
<proteinExistence type="predicted"/>
<keyword evidence="3" id="KW-0328">Glycosyltransferase</keyword>
<feature type="transmembrane region" description="Helical" evidence="8">
    <location>
        <begin position="161"/>
        <end position="178"/>
    </location>
</feature>
<accession>A0A7C3VFQ8</accession>
<feature type="transmembrane region" description="Helical" evidence="8">
    <location>
        <begin position="234"/>
        <end position="253"/>
    </location>
</feature>
<evidence type="ECO:0000259" key="9">
    <source>
        <dbReference type="Pfam" id="PF13231"/>
    </source>
</evidence>
<dbReference type="PANTHER" id="PTHR33908">
    <property type="entry name" value="MANNOSYLTRANSFERASE YKCB-RELATED"/>
    <property type="match status" value="1"/>
</dbReference>
<evidence type="ECO:0000256" key="5">
    <source>
        <dbReference type="ARBA" id="ARBA00022692"/>
    </source>
</evidence>
<feature type="transmembrane region" description="Helical" evidence="8">
    <location>
        <begin position="190"/>
        <end position="214"/>
    </location>
</feature>
<feature type="transmembrane region" description="Helical" evidence="8">
    <location>
        <begin position="112"/>
        <end position="129"/>
    </location>
</feature>
<dbReference type="AlphaFoldDB" id="A0A7C3VFQ8"/>
<feature type="transmembrane region" description="Helical" evidence="8">
    <location>
        <begin position="299"/>
        <end position="318"/>
    </location>
</feature>
<feature type="transmembrane region" description="Helical" evidence="8">
    <location>
        <begin position="136"/>
        <end position="155"/>
    </location>
</feature>
<dbReference type="InterPro" id="IPR038731">
    <property type="entry name" value="RgtA/B/C-like"/>
</dbReference>
<feature type="transmembrane region" description="Helical" evidence="8">
    <location>
        <begin position="370"/>
        <end position="389"/>
    </location>
</feature>
<evidence type="ECO:0000256" key="6">
    <source>
        <dbReference type="ARBA" id="ARBA00022989"/>
    </source>
</evidence>
<dbReference type="EMBL" id="DSPX01000059">
    <property type="protein sequence ID" value="HGG00252.1"/>
    <property type="molecule type" value="Genomic_DNA"/>
</dbReference>
<organism evidence="10">
    <name type="scientific">Planktothricoides sp. SpSt-374</name>
    <dbReference type="NCBI Taxonomy" id="2282167"/>
    <lineage>
        <taxon>Bacteria</taxon>
        <taxon>Bacillati</taxon>
        <taxon>Cyanobacteriota</taxon>
        <taxon>Cyanophyceae</taxon>
        <taxon>Oscillatoriophycideae</taxon>
        <taxon>Oscillatoriales</taxon>
        <taxon>Oscillatoriaceae</taxon>
        <taxon>Planktothricoides</taxon>
    </lineage>
</organism>
<comment type="caution">
    <text evidence="10">The sequence shown here is derived from an EMBL/GenBank/DDBJ whole genome shotgun (WGS) entry which is preliminary data.</text>
</comment>
<gene>
    <name evidence="10" type="ORF">ENR15_06260</name>
</gene>
<name>A0A7C3VFQ8_9CYAN</name>
<feature type="transmembrane region" description="Helical" evidence="8">
    <location>
        <begin position="396"/>
        <end position="415"/>
    </location>
</feature>